<evidence type="ECO:0008006" key="8">
    <source>
        <dbReference type="Google" id="ProtNLM"/>
    </source>
</evidence>
<feature type="chain" id="PRO_5003251279" description="LPXTG-motif cell wall anchor domain protein" evidence="2">
    <location>
        <begin position="30"/>
        <end position="2256"/>
    </location>
</feature>
<accession>F0EF80</accession>
<feature type="compositionally biased region" description="Polar residues" evidence="1">
    <location>
        <begin position="66"/>
        <end position="79"/>
    </location>
</feature>
<dbReference type="HOGENOM" id="CLU_230586_0_0_9"/>
<gene>
    <name evidence="6" type="ORF">HMPREF9087_0025</name>
</gene>
<evidence type="ECO:0000259" key="5">
    <source>
        <dbReference type="Pfam" id="PF20622"/>
    </source>
</evidence>
<dbReference type="Pfam" id="PF20622">
    <property type="entry name" value="Big_15"/>
    <property type="match status" value="5"/>
</dbReference>
<dbReference type="Proteomes" id="UP000004835">
    <property type="component" value="Unassembled WGS sequence"/>
</dbReference>
<dbReference type="InterPro" id="IPR013783">
    <property type="entry name" value="Ig-like_fold"/>
</dbReference>
<proteinExistence type="predicted"/>
<feature type="region of interest" description="Disordered" evidence="1">
    <location>
        <begin position="45"/>
        <end position="137"/>
    </location>
</feature>
<evidence type="ECO:0000256" key="2">
    <source>
        <dbReference type="SAM" id="SignalP"/>
    </source>
</evidence>
<feature type="domain" description="Bacterial Ig" evidence="5">
    <location>
        <begin position="739"/>
        <end position="820"/>
    </location>
</feature>
<feature type="domain" description="Bacterial Ig" evidence="5">
    <location>
        <begin position="1016"/>
        <end position="1108"/>
    </location>
</feature>
<feature type="compositionally biased region" description="Low complexity" evidence="1">
    <location>
        <begin position="86"/>
        <end position="97"/>
    </location>
</feature>
<dbReference type="InterPro" id="IPR041498">
    <property type="entry name" value="Big_6"/>
</dbReference>
<dbReference type="Pfam" id="PF13731">
    <property type="entry name" value="WxL"/>
    <property type="match status" value="1"/>
</dbReference>
<feature type="domain" description="Bacterial Ig" evidence="4">
    <location>
        <begin position="578"/>
        <end position="637"/>
    </location>
</feature>
<evidence type="ECO:0000259" key="4">
    <source>
        <dbReference type="Pfam" id="PF17936"/>
    </source>
</evidence>
<evidence type="ECO:0000313" key="6">
    <source>
        <dbReference type="EMBL" id="EGC71275.1"/>
    </source>
</evidence>
<dbReference type="InterPro" id="IPR046746">
    <property type="entry name" value="Big_15"/>
</dbReference>
<reference evidence="6 7" key="1">
    <citation type="submission" date="2011-01" db="EMBL/GenBank/DDBJ databases">
        <authorList>
            <person name="Muzny D."/>
            <person name="Qin X."/>
            <person name="Deng J."/>
            <person name="Jiang H."/>
            <person name="Liu Y."/>
            <person name="Qu J."/>
            <person name="Song X.-Z."/>
            <person name="Zhang L."/>
            <person name="Thornton R."/>
            <person name="Coyle M."/>
            <person name="Francisco L."/>
            <person name="Jackson L."/>
            <person name="Javaid M."/>
            <person name="Korchina V."/>
            <person name="Kovar C."/>
            <person name="Mata R."/>
            <person name="Mathew T."/>
            <person name="Ngo R."/>
            <person name="Nguyen L."/>
            <person name="Nguyen N."/>
            <person name="Okwuonu G."/>
            <person name="Ongeri F."/>
            <person name="Pham C."/>
            <person name="Simmons D."/>
            <person name="Wilczek-Boney K."/>
            <person name="Hale W."/>
            <person name="Jakkamsetti A."/>
            <person name="Pham P."/>
            <person name="Ruth R."/>
            <person name="San Lucas F."/>
            <person name="Warren J."/>
            <person name="Zhang J."/>
            <person name="Zhao Z."/>
            <person name="Zhou C."/>
            <person name="Zhu D."/>
            <person name="Lee S."/>
            <person name="Bess C."/>
            <person name="Blankenburg K."/>
            <person name="Forbes L."/>
            <person name="Fu Q."/>
            <person name="Gubbala S."/>
            <person name="Hirani K."/>
            <person name="Jayaseelan J.C."/>
            <person name="Lara F."/>
            <person name="Munidasa M."/>
            <person name="Palculict T."/>
            <person name="Patil S."/>
            <person name="Pu L.-L."/>
            <person name="Saada N."/>
            <person name="Tang L."/>
            <person name="Weissenberger G."/>
            <person name="Zhu Y."/>
            <person name="Hemphill L."/>
            <person name="Shang Y."/>
            <person name="Youmans B."/>
            <person name="Ayvaz T."/>
            <person name="Ross M."/>
            <person name="Santibanez J."/>
            <person name="Aqrawi P."/>
            <person name="Gross S."/>
            <person name="Joshi V."/>
            <person name="Fowler G."/>
            <person name="Nazareth L."/>
            <person name="Reid J."/>
            <person name="Worley K."/>
            <person name="Petrosino J."/>
            <person name="Highlander S."/>
            <person name="Gibbs R."/>
        </authorList>
    </citation>
    <scope>NUCLEOTIDE SEQUENCE [LARGE SCALE GENOMIC DNA]</scope>
    <source>
        <strain evidence="6 7">ATCC 12755</strain>
    </source>
</reference>
<feature type="domain" description="WxL" evidence="3">
    <location>
        <begin position="2050"/>
        <end position="2255"/>
    </location>
</feature>
<dbReference type="InterPro" id="IPR046776">
    <property type="entry name" value="Pectate_lyase_5"/>
</dbReference>
<protein>
    <recommendedName>
        <fullName evidence="8">LPXTG-motif cell wall anchor domain protein</fullName>
    </recommendedName>
</protein>
<evidence type="ECO:0000313" key="7">
    <source>
        <dbReference type="Proteomes" id="UP000004835"/>
    </source>
</evidence>
<feature type="compositionally biased region" description="Acidic residues" evidence="1">
    <location>
        <begin position="98"/>
        <end position="114"/>
    </location>
</feature>
<dbReference type="Pfam" id="PF20585">
    <property type="entry name" value="Pectate_lyase_5"/>
    <property type="match status" value="1"/>
</dbReference>
<dbReference type="Pfam" id="PF17936">
    <property type="entry name" value="Big_6"/>
    <property type="match status" value="2"/>
</dbReference>
<feature type="domain" description="Bacterial Ig" evidence="5">
    <location>
        <begin position="825"/>
        <end position="914"/>
    </location>
</feature>
<feature type="domain" description="Bacterial Ig" evidence="4">
    <location>
        <begin position="659"/>
        <end position="724"/>
    </location>
</feature>
<dbReference type="Gene3D" id="2.60.40.10">
    <property type="entry name" value="Immunoglobulins"/>
    <property type="match status" value="3"/>
</dbReference>
<feature type="domain" description="Bacterial Ig" evidence="5">
    <location>
        <begin position="1113"/>
        <end position="1179"/>
    </location>
</feature>
<feature type="domain" description="Bacterial Ig" evidence="5">
    <location>
        <begin position="919"/>
        <end position="994"/>
    </location>
</feature>
<dbReference type="InterPro" id="IPR027994">
    <property type="entry name" value="WxL_dom"/>
</dbReference>
<keyword evidence="2" id="KW-0732">Signal</keyword>
<sequence>MNNKFSKKVTGLLLISHLTLSALPINAMATEKTDNSSGVTQERIEAPNLLSDSEATQSTENDHTATNEQAVQETEGSPTESEEAQTEVSTENSSENNEVAENDEQADAPNEETSESNSNESSEDAAETRSTRASVQVTSDAELRTALANATVTQISLANNITMTSSVTWTGTTKTIEGNGHTLTFGNNVRLYGNTVNQGLSIRNVRIVAHATNTIYQNRTSSVSFTNVTHENSHATGRLLYLAASNSSANFFGENRLNAGSLIWATSNVRMNIGSGASVVANNNGTARAIYLASGGRIDLGEGSLLDVTQNNPSNTAKAVLIEGSASSVVVNSNATFKITSAPNTQKTQEALGLRGALTVLSGGTLDVVGRSTYSTVNVGQSSTFHEGSNVRIQNNHTNGTAIGSYPGTTNYTIHSSTGMQTWRRSADFSGEPSFNYPEFRQGSFSLNTYTNKQVTSRIESNDSIFNATFNSSQIGKIAFGDFVDTATIQQTTIDDLTTSSTHITGRAEPNADLAVTIEGQGSLTGRVASDGTYQFAIPNAPLAVGTKVTVTATSNGIQSVAETVVEDSEKETIAETTISELNTDSTSVTGTAEPNAEITIKAGDTIIANGRVGSDGIYALTIEKQQAGTVVTAQATLNGISSNIAETMVERATIAETTLNEVTTTSTTVSGTAEPDAHVEITIGDETKNATVDSDGNFEVEIDQQAAGTIITAQASIDGLQSNIASTIVVTDPANTEGTITPASYNVSSADQFLRGSYTGDVVSARVYVNGSSVRGGNFADGSFEFFIGNRIQSVDDVVEIEALDQYGKVLDRTTVELTRDLAGSITPDQYRVGETMITGTFTGDVNFARLVINGTPSNAWGGTFNADGTFSFYVANLGIKAGDKVEIQALNRQINGNTEAIEVLETKEVTVIDQLQGTITPDQYSYTDTMITGTFTGDINFANLVIDGQSVGDWGGTFNKETGRFEFFVHAQFRDQIRTATKVELQTYHRETVDGQTIDHKLVLQPVEIVKAAGTIQPAAFKVTESEITGTFTGDVNFANLIVDGRSISWGGTFNTANQTFTYFVNQTTRDLIRDAETVELVAYHREVVSGRPVDTELDRSVVTIDKEFVGTITPNPYTLGDRIVTGTYTGDDINFGRLEIDGMILWVSGFADGTFTAYLNQEQANSVTKDSQMTIYALHRFADLSTREIAQAMTMASDTLFNLKEVEVGNQAQVIINKPNMWIFYTAPDIQDPRLLIDEGAQVSITTRLGDANTIDLRGDNGQMELNHGARLTIRSPGTTAAPTNGNNNAVILSGRNPRFIAAENSVFSIEVTERKRGLVLTGEQPELTIQSGANVTINTMNASAILLNGFFPSATIAGDETQVRVNNETAADANAIELVGDNSNFYLFDGGTLIVESQGAATAMSEEQNIALFMKGADPTMVVGDAALLQIETTQRRRGVFLTGENPKLTIQNGSKVRLTAENANALRVNGKNADVTISGEETHVRIFSEIAAAEGAASFVLSTPSNAAEAGALTLSESADLEVESITASAINITSLNFTFKVKSNGQLIASSHEADGDHAVIRFLYFGLVTFHVTDGGIVKVRKIGGSAPLIRIPSGGNSFEITEGGIVDLYNPGNGNAHDGNVAGGNQGIFYARGIHDNGTENNFSIVGIDSKFMCVADSGPGIDMHTYFNSTIYVEQGYFQVEGRTSSPNGGVFRSGKLSVFLNDPVFFDFRNERLDGGNIFSVSNLSTLTATNSDLAVWKNGSNLLGDPDLNFPTLDFAFSGADFGTLGLTNKPEILNTETFGNQGLTAYSRVSSNNARWAIVDELRVPTNADKKIHGRVSLPVGFDGTRPAWDDEAKVTVEIETADGEKEEVTAKTVGHTEDTPGISIYGEEPQGGIFEIPLEAPLEAGTIVRVVAVELTSGELTEGAQHQIRTESVQVFPILPPTPAAFASYVLLEETTEIHGHTEDKEVELSAAHNGAWFDTEAVVIDEDGTFTIDVSDRQLKAGDEIQVFLRDSAGSAKEAGVINPPTTNDEHGNQNPASEVVFRDAVFPAATTLRIAQTGPLPPVDPLEPDVEVNPENPSVIPENQGLLSLDFVSQFRFGQVPIRSAKGTYHALPQHMNLAEGATETKERPNYVQITDQRNDAEETSWRLSATLDSQGFQNEDNEPLIGAQISLANQRLMTTSANSNASMPELSTVNDSVTLTPGEAQPLLTGDSQSTGTWVYRFGDQETAATSVALEVPAGANPKLGWYRATIEWSLSSVPE</sequence>
<feature type="compositionally biased region" description="Polar residues" evidence="1">
    <location>
        <begin position="50"/>
        <end position="59"/>
    </location>
</feature>
<evidence type="ECO:0000256" key="1">
    <source>
        <dbReference type="SAM" id="MobiDB-lite"/>
    </source>
</evidence>
<feature type="signal peptide" evidence="2">
    <location>
        <begin position="1"/>
        <end position="29"/>
    </location>
</feature>
<comment type="caution">
    <text evidence="6">The sequence shown here is derived from an EMBL/GenBank/DDBJ whole genome shotgun (WGS) entry which is preliminary data.</text>
</comment>
<dbReference type="EMBL" id="AEWT01000001">
    <property type="protein sequence ID" value="EGC71275.1"/>
    <property type="molecule type" value="Genomic_DNA"/>
</dbReference>
<dbReference type="RefSeq" id="WP_005232003.1">
    <property type="nucleotide sequence ID" value="NZ_GL872323.1"/>
</dbReference>
<evidence type="ECO:0000259" key="3">
    <source>
        <dbReference type="Pfam" id="PF13731"/>
    </source>
</evidence>
<name>F0EF80_ENTCA</name>
<organism evidence="6 7">
    <name type="scientific">Enterococcus casseliflavus ATCC 12755</name>
    <dbReference type="NCBI Taxonomy" id="888066"/>
    <lineage>
        <taxon>Bacteria</taxon>
        <taxon>Bacillati</taxon>
        <taxon>Bacillota</taxon>
        <taxon>Bacilli</taxon>
        <taxon>Lactobacillales</taxon>
        <taxon>Enterococcaceae</taxon>
        <taxon>Enterococcus</taxon>
    </lineage>
</organism>